<dbReference type="Proteomes" id="UP000005951">
    <property type="component" value="Unassembled WGS sequence"/>
</dbReference>
<dbReference type="RefSeq" id="WP_005257297.1">
    <property type="nucleotide sequence ID" value="NZ_AJYC02000049.1"/>
</dbReference>
<name>K8XU94_RHOOP</name>
<organism evidence="2 3">
    <name type="scientific">Rhodococcus opacus M213</name>
    <dbReference type="NCBI Taxonomy" id="1129896"/>
    <lineage>
        <taxon>Bacteria</taxon>
        <taxon>Bacillati</taxon>
        <taxon>Actinomycetota</taxon>
        <taxon>Actinomycetes</taxon>
        <taxon>Mycobacteriales</taxon>
        <taxon>Nocardiaceae</taxon>
        <taxon>Rhodococcus</taxon>
    </lineage>
</organism>
<evidence type="ECO:0000259" key="1">
    <source>
        <dbReference type="Pfam" id="PF02426"/>
    </source>
</evidence>
<dbReference type="SUPFAM" id="SSF54909">
    <property type="entry name" value="Dimeric alpha+beta barrel"/>
    <property type="match status" value="1"/>
</dbReference>
<protein>
    <submittedName>
        <fullName evidence="2">Muconolactone delta-isomerase</fullName>
    </submittedName>
</protein>
<dbReference type="InterPro" id="IPR011008">
    <property type="entry name" value="Dimeric_a/b-barrel"/>
</dbReference>
<gene>
    <name evidence="2" type="ORF">WSS_A15774</name>
</gene>
<reference evidence="2 3" key="1">
    <citation type="journal article" date="2013" name="Genome Announc.">
        <title>Draft Genome Sequence of Rhodococcus opacus Strain M213 Shows a Diverse Catabolic Potential.</title>
        <authorList>
            <person name="Pathak A."/>
            <person name="Green S.J."/>
            <person name="Ogram A."/>
            <person name="Chauhan A."/>
        </authorList>
    </citation>
    <scope>NUCLEOTIDE SEQUENCE [LARGE SCALE GENOMIC DNA]</scope>
    <source>
        <strain evidence="2 3">M213</strain>
    </source>
</reference>
<dbReference type="InterPro" id="IPR026029">
    <property type="entry name" value="MLI_dom"/>
</dbReference>
<dbReference type="EMBL" id="AJYC02000049">
    <property type="protein sequence ID" value="EKT81742.1"/>
    <property type="molecule type" value="Genomic_DNA"/>
</dbReference>
<dbReference type="Gene3D" id="3.30.70.1060">
    <property type="entry name" value="Dimeric alpha+beta barrel"/>
    <property type="match status" value="1"/>
</dbReference>
<comment type="caution">
    <text evidence="2">The sequence shown here is derived from an EMBL/GenBank/DDBJ whole genome shotgun (WGS) entry which is preliminary data.</text>
</comment>
<sequence>MSTLTFLVNHLVERPTEIHDHEWDTLVAQEREIATERVRRGVLAGLWRVPGRTANWGLWRVCSAEELHELLTSLPLAPWSTFDVHLLARHPLMEPEDT</sequence>
<dbReference type="Pfam" id="PF02426">
    <property type="entry name" value="MIase"/>
    <property type="match status" value="1"/>
</dbReference>
<evidence type="ECO:0000313" key="3">
    <source>
        <dbReference type="Proteomes" id="UP000005951"/>
    </source>
</evidence>
<accession>K8XU94</accession>
<feature type="domain" description="Muconolactone isomerase" evidence="1">
    <location>
        <begin position="5"/>
        <end position="91"/>
    </location>
</feature>
<dbReference type="GO" id="GO:0016853">
    <property type="term" value="F:isomerase activity"/>
    <property type="evidence" value="ECO:0007669"/>
    <property type="project" value="UniProtKB-KW"/>
</dbReference>
<evidence type="ECO:0000313" key="2">
    <source>
        <dbReference type="EMBL" id="EKT81742.1"/>
    </source>
</evidence>
<keyword evidence="2" id="KW-0413">Isomerase</keyword>
<dbReference type="AlphaFoldDB" id="K8XU94"/>
<proteinExistence type="predicted"/>